<organism evidence="1 2">
    <name type="scientific">Erwinia phage vB_EamM_EarlPhillipIV</name>
    <dbReference type="NCBI Taxonomy" id="1883372"/>
    <lineage>
        <taxon>Viruses</taxon>
        <taxon>Duplodnaviria</taxon>
        <taxon>Heunggongvirae</taxon>
        <taxon>Uroviricota</taxon>
        <taxon>Caudoviricetes</taxon>
        <taxon>Chimalliviridae</taxon>
        <taxon>Derbicusvirus</taxon>
        <taxon>Derbicusvirus derbicus</taxon>
    </lineage>
</organism>
<evidence type="ECO:0000313" key="2">
    <source>
        <dbReference type="Proteomes" id="UP000201594"/>
    </source>
</evidence>
<dbReference type="KEGG" id="vg:29061727"/>
<evidence type="ECO:0000313" key="1">
    <source>
        <dbReference type="EMBL" id="ANZ48973.1"/>
    </source>
</evidence>
<proteinExistence type="predicted"/>
<dbReference type="RefSeq" id="YP_009278436.1">
    <property type="nucleotide sequence ID" value="NC_031007.1"/>
</dbReference>
<accession>A0A1B2ICH0</accession>
<dbReference type="Proteomes" id="UP000201594">
    <property type="component" value="Segment"/>
</dbReference>
<dbReference type="GeneID" id="29061727"/>
<protein>
    <submittedName>
        <fullName evidence="1">Uncharacterized protein</fullName>
    </submittedName>
</protein>
<dbReference type="OrthoDB" id="11803at10239"/>
<gene>
    <name evidence="1" type="ORF">EARLPHILLIPIV_124</name>
</gene>
<dbReference type="EMBL" id="KX397367">
    <property type="protein sequence ID" value="ANZ48973.1"/>
    <property type="molecule type" value="Genomic_DNA"/>
</dbReference>
<name>A0A1B2ICH0_9CAUD</name>
<sequence>MDIAAIVTKKELFIRSVHWAAGLPQPLNMDVCYTPYGFIFPSNNFQPIIDAINTKQVDAMSESLYRWVVLTHDNELRFGRIGQNFWTLNTVSKDQRFYCFADEAESHYLAAMIHLMSSNVIEEEMQLKDTAPQLIRRLTKHWPLVGDYLKFNRSEIVAELNKRYPNPEELLFHSQFTRVIKD</sequence>
<reference evidence="1 2" key="1">
    <citation type="submission" date="2016-06" db="EMBL/GenBank/DDBJ databases">
        <authorList>
            <person name="Kjaerup R.B."/>
            <person name="Dalgaard T.S."/>
            <person name="Juul-Madsen H.R."/>
        </authorList>
    </citation>
    <scope>NUCLEOTIDE SEQUENCE [LARGE SCALE GENOMIC DNA]</scope>
</reference>